<name>A0ABD6F4D5_9BILA</name>
<dbReference type="EMBL" id="JBGFUD010017772">
    <property type="protein sequence ID" value="MFH4984465.1"/>
    <property type="molecule type" value="Genomic_DNA"/>
</dbReference>
<comment type="caution">
    <text evidence="7">The sequence shown here is derived from an EMBL/GenBank/DDBJ whole genome shotgun (WGS) entry which is preliminary data.</text>
</comment>
<keyword evidence="5" id="KW-0067">ATP-binding</keyword>
<sequence>MHDKKIAHLDLRPETLLLHDDRLRIADFGQSRRLIRGKIMADIVGAPEFVSPEIAAGHPITLASDMWSVGTLTYVLLSGCSPFLGDNDQETLRNVMTGKYSLEIPEFEAVSSDAKDFLSKLLVLEPT</sequence>
<keyword evidence="8" id="KW-1185">Reference proteome</keyword>
<dbReference type="AlphaFoldDB" id="A0ABD6F4D5"/>
<dbReference type="InterPro" id="IPR000719">
    <property type="entry name" value="Prot_kinase_dom"/>
</dbReference>
<dbReference type="SMART" id="SM00220">
    <property type="entry name" value="S_TKc"/>
    <property type="match status" value="1"/>
</dbReference>
<dbReference type="GO" id="GO:0004674">
    <property type="term" value="F:protein serine/threonine kinase activity"/>
    <property type="evidence" value="ECO:0007669"/>
    <property type="project" value="UniProtKB-KW"/>
</dbReference>
<evidence type="ECO:0000256" key="3">
    <source>
        <dbReference type="ARBA" id="ARBA00022741"/>
    </source>
</evidence>
<dbReference type="PROSITE" id="PS50011">
    <property type="entry name" value="PROTEIN_KINASE_DOM"/>
    <property type="match status" value="1"/>
</dbReference>
<protein>
    <recommendedName>
        <fullName evidence="6">Protein kinase domain-containing protein</fullName>
    </recommendedName>
</protein>
<dbReference type="InterPro" id="IPR011009">
    <property type="entry name" value="Kinase-like_dom_sf"/>
</dbReference>
<dbReference type="PANTHER" id="PTHR24342:SF14">
    <property type="entry name" value="DEATH-ASSOCIATED PROTEIN KINASE DAPK-1"/>
    <property type="match status" value="1"/>
</dbReference>
<keyword evidence="2" id="KW-0808">Transferase</keyword>
<keyword evidence="3" id="KW-0547">Nucleotide-binding</keyword>
<keyword evidence="4" id="KW-0418">Kinase</keyword>
<dbReference type="GO" id="GO:0005524">
    <property type="term" value="F:ATP binding"/>
    <property type="evidence" value="ECO:0007669"/>
    <property type="project" value="UniProtKB-KW"/>
</dbReference>
<dbReference type="SUPFAM" id="SSF56112">
    <property type="entry name" value="Protein kinase-like (PK-like)"/>
    <property type="match status" value="1"/>
</dbReference>
<proteinExistence type="predicted"/>
<evidence type="ECO:0000256" key="2">
    <source>
        <dbReference type="ARBA" id="ARBA00022679"/>
    </source>
</evidence>
<keyword evidence="1" id="KW-0723">Serine/threonine-protein kinase</keyword>
<gene>
    <name evidence="7" type="ORF">AB6A40_011174</name>
</gene>
<evidence type="ECO:0000313" key="8">
    <source>
        <dbReference type="Proteomes" id="UP001608902"/>
    </source>
</evidence>
<accession>A0ABD6F4D5</accession>
<evidence type="ECO:0000256" key="4">
    <source>
        <dbReference type="ARBA" id="ARBA00022777"/>
    </source>
</evidence>
<organism evidence="7 8">
    <name type="scientific">Gnathostoma spinigerum</name>
    <dbReference type="NCBI Taxonomy" id="75299"/>
    <lineage>
        <taxon>Eukaryota</taxon>
        <taxon>Metazoa</taxon>
        <taxon>Ecdysozoa</taxon>
        <taxon>Nematoda</taxon>
        <taxon>Chromadorea</taxon>
        <taxon>Rhabditida</taxon>
        <taxon>Spirurina</taxon>
        <taxon>Gnathostomatomorpha</taxon>
        <taxon>Gnathostomatoidea</taxon>
        <taxon>Gnathostomatidae</taxon>
        <taxon>Gnathostoma</taxon>
    </lineage>
</organism>
<evidence type="ECO:0000259" key="6">
    <source>
        <dbReference type="PROSITE" id="PS50011"/>
    </source>
</evidence>
<reference evidence="7 8" key="1">
    <citation type="submission" date="2024-08" db="EMBL/GenBank/DDBJ databases">
        <title>Gnathostoma spinigerum genome.</title>
        <authorList>
            <person name="Gonzalez-Bertolin B."/>
            <person name="Monzon S."/>
            <person name="Zaballos A."/>
            <person name="Jimenez P."/>
            <person name="Dekumyoy P."/>
            <person name="Varona S."/>
            <person name="Cuesta I."/>
            <person name="Sumanam S."/>
            <person name="Adisakwattana P."/>
            <person name="Gasser R.B."/>
            <person name="Hernandez-Gonzalez A."/>
            <person name="Young N.D."/>
            <person name="Perteguer M.J."/>
        </authorList>
    </citation>
    <scope>NUCLEOTIDE SEQUENCE [LARGE SCALE GENOMIC DNA]</scope>
    <source>
        <strain evidence="7">AL3</strain>
        <tissue evidence="7">Liver</tissue>
    </source>
</reference>
<dbReference type="Gene3D" id="1.10.510.10">
    <property type="entry name" value="Transferase(Phosphotransferase) domain 1"/>
    <property type="match status" value="1"/>
</dbReference>
<dbReference type="Pfam" id="PF00069">
    <property type="entry name" value="Pkinase"/>
    <property type="match status" value="1"/>
</dbReference>
<evidence type="ECO:0000256" key="5">
    <source>
        <dbReference type="ARBA" id="ARBA00022840"/>
    </source>
</evidence>
<dbReference type="Proteomes" id="UP001608902">
    <property type="component" value="Unassembled WGS sequence"/>
</dbReference>
<feature type="domain" description="Protein kinase" evidence="6">
    <location>
        <begin position="1"/>
        <end position="127"/>
    </location>
</feature>
<evidence type="ECO:0000313" key="7">
    <source>
        <dbReference type="EMBL" id="MFH4984465.1"/>
    </source>
</evidence>
<dbReference type="PANTHER" id="PTHR24342">
    <property type="entry name" value="SERINE/THREONINE-PROTEIN KINASE 17"/>
    <property type="match status" value="1"/>
</dbReference>
<evidence type="ECO:0000256" key="1">
    <source>
        <dbReference type="ARBA" id="ARBA00022527"/>
    </source>
</evidence>